<sequence length="331" mass="38733">MLEELLKYNRLGSRSDIEFILYELKSRSAGLKIDDLKLHCISNNYSISRSFDGIISLLSFVGYVSLDRNNITLDASLEAHYIFKAESHEIDVFSFNIRILNSLIKEGVTNYIFPPNAIKFDTDSKVYFIKDSLVSTKFTIIRNLFLELEFYNRDISINQNRFLINGLYTNFFKKNIIDKISSEHLAKRKLTSEELQKSLLSRAKNGIDAEVFVLNYEKRRLKVHHSLDLVKRISEDYVNAGYDIESFDSKESVYIDRFIEVKSFSQQPEFYWSRNEIEIAEMLGVQYFIYLIDSNRISELNYNPTIINNPFKSIYLNEGVHRTCESIRVSL</sequence>
<accession>A0ABS3JW41</accession>
<reference evidence="2 3" key="1">
    <citation type="submission" date="2021-03" db="EMBL/GenBank/DDBJ databases">
        <title>Fibrella sp. HMF5405 genome sequencing and assembly.</title>
        <authorList>
            <person name="Kang H."/>
            <person name="Kim H."/>
            <person name="Bae S."/>
            <person name="Joh K."/>
        </authorList>
    </citation>
    <scope>NUCLEOTIDE SEQUENCE [LARGE SCALE GENOMIC DNA]</scope>
    <source>
        <strain evidence="2 3">HMF5405</strain>
    </source>
</reference>
<protein>
    <submittedName>
        <fullName evidence="2">DUF3883 domain-containing protein</fullName>
    </submittedName>
</protein>
<gene>
    <name evidence="2" type="ORF">J2I46_31380</name>
</gene>
<dbReference type="Pfam" id="PF13020">
    <property type="entry name" value="NOV_C"/>
    <property type="match status" value="1"/>
</dbReference>
<dbReference type="EMBL" id="JAFMYW010000020">
    <property type="protein sequence ID" value="MBO0953117.1"/>
    <property type="molecule type" value="Genomic_DNA"/>
</dbReference>
<comment type="caution">
    <text evidence="2">The sequence shown here is derived from an EMBL/GenBank/DDBJ whole genome shotgun (WGS) entry which is preliminary data.</text>
</comment>
<feature type="domain" description="Protein NO VEIN C-terminal" evidence="1">
    <location>
        <begin position="209"/>
        <end position="292"/>
    </location>
</feature>
<dbReference type="RefSeq" id="WP_207333069.1">
    <property type="nucleotide sequence ID" value="NZ_JAFMYW010000020.1"/>
</dbReference>
<organism evidence="2 3">
    <name type="scientific">Fibrella forsythiae</name>
    <dbReference type="NCBI Taxonomy" id="2817061"/>
    <lineage>
        <taxon>Bacteria</taxon>
        <taxon>Pseudomonadati</taxon>
        <taxon>Bacteroidota</taxon>
        <taxon>Cytophagia</taxon>
        <taxon>Cytophagales</taxon>
        <taxon>Spirosomataceae</taxon>
        <taxon>Fibrella</taxon>
    </lineage>
</organism>
<dbReference type="InterPro" id="IPR024975">
    <property type="entry name" value="NOV_C"/>
</dbReference>
<keyword evidence="3" id="KW-1185">Reference proteome</keyword>
<name>A0ABS3JW41_9BACT</name>
<evidence type="ECO:0000313" key="2">
    <source>
        <dbReference type="EMBL" id="MBO0953117.1"/>
    </source>
</evidence>
<evidence type="ECO:0000313" key="3">
    <source>
        <dbReference type="Proteomes" id="UP000664628"/>
    </source>
</evidence>
<evidence type="ECO:0000259" key="1">
    <source>
        <dbReference type="Pfam" id="PF13020"/>
    </source>
</evidence>
<dbReference type="Proteomes" id="UP000664628">
    <property type="component" value="Unassembled WGS sequence"/>
</dbReference>
<proteinExistence type="predicted"/>